<evidence type="ECO:0000256" key="5">
    <source>
        <dbReference type="ARBA" id="ARBA00022664"/>
    </source>
</evidence>
<feature type="compositionally biased region" description="Basic and acidic residues" evidence="11">
    <location>
        <begin position="221"/>
        <end position="260"/>
    </location>
</feature>
<dbReference type="GO" id="GO:0005737">
    <property type="term" value="C:cytoplasm"/>
    <property type="evidence" value="ECO:0007669"/>
    <property type="project" value="UniProtKB-SubCell"/>
</dbReference>
<evidence type="ECO:0000256" key="8">
    <source>
        <dbReference type="ARBA" id="ARBA00023242"/>
    </source>
</evidence>
<evidence type="ECO:0000256" key="1">
    <source>
        <dbReference type="ARBA" id="ARBA00004123"/>
    </source>
</evidence>
<dbReference type="AlphaFoldDB" id="A0A3Q3AL45"/>
<comment type="similarity">
    <text evidence="3">Belongs to the TSSC4 family.</text>
</comment>
<dbReference type="Proteomes" id="UP000264800">
    <property type="component" value="Unplaced"/>
</dbReference>
<evidence type="ECO:0000256" key="11">
    <source>
        <dbReference type="SAM" id="MobiDB-lite"/>
    </source>
</evidence>
<dbReference type="OMA" id="RMAAMEF"/>
<feature type="compositionally biased region" description="Pro residues" evidence="11">
    <location>
        <begin position="130"/>
        <end position="140"/>
    </location>
</feature>
<feature type="region of interest" description="Disordered" evidence="11">
    <location>
        <begin position="114"/>
        <end position="302"/>
    </location>
</feature>
<dbReference type="PANTHER" id="PTHR13445:SF3">
    <property type="entry name" value="U5 SMALL NUCLEAR RIBONUCLEOPROTEIN TSSC4"/>
    <property type="match status" value="1"/>
</dbReference>
<evidence type="ECO:0000313" key="13">
    <source>
        <dbReference type="Proteomes" id="UP000264800"/>
    </source>
</evidence>
<dbReference type="GO" id="GO:0006397">
    <property type="term" value="P:mRNA processing"/>
    <property type="evidence" value="ECO:0007669"/>
    <property type="project" value="UniProtKB-KW"/>
</dbReference>
<evidence type="ECO:0000256" key="6">
    <source>
        <dbReference type="ARBA" id="ARBA00022728"/>
    </source>
</evidence>
<evidence type="ECO:0000256" key="4">
    <source>
        <dbReference type="ARBA" id="ARBA00022490"/>
    </source>
</evidence>
<dbReference type="Ensembl" id="ENSKMAT00000017740.1">
    <property type="protein sequence ID" value="ENSKMAP00000017498.1"/>
    <property type="gene ID" value="ENSKMAG00000013039.1"/>
</dbReference>
<evidence type="ECO:0000256" key="2">
    <source>
        <dbReference type="ARBA" id="ARBA00004496"/>
    </source>
</evidence>
<comment type="function">
    <text evidence="10">Protein associated with the U5 snRNP, during its maturation and its post-splicing recycling and which is required for spliceosomal tri-snRNP complex assembly in the nucleus. Has a molecular sequestering activity and transiently hinders SNRNP200 binding sites for constitutive splicing factors that intervene later during the assembly of the spliceosome and splicing. Together with its molecular sequestering activity, may also function as a molecular adapter and placeholder, coordinating the assembly of the U5 snRNP and its association with the U4/U6 di-snRNP.</text>
</comment>
<organism evidence="12 13">
    <name type="scientific">Kryptolebias marmoratus</name>
    <name type="common">Mangrove killifish</name>
    <name type="synonym">Rivulus marmoratus</name>
    <dbReference type="NCBI Taxonomy" id="37003"/>
    <lineage>
        <taxon>Eukaryota</taxon>
        <taxon>Metazoa</taxon>
        <taxon>Chordata</taxon>
        <taxon>Craniata</taxon>
        <taxon>Vertebrata</taxon>
        <taxon>Euteleostomi</taxon>
        <taxon>Actinopterygii</taxon>
        <taxon>Neopterygii</taxon>
        <taxon>Teleostei</taxon>
        <taxon>Neoteleostei</taxon>
        <taxon>Acanthomorphata</taxon>
        <taxon>Ovalentaria</taxon>
        <taxon>Atherinomorphae</taxon>
        <taxon>Cyprinodontiformes</taxon>
        <taxon>Rivulidae</taxon>
        <taxon>Kryptolebias</taxon>
    </lineage>
</organism>
<feature type="compositionally biased region" description="Basic and acidic residues" evidence="11">
    <location>
        <begin position="185"/>
        <end position="197"/>
    </location>
</feature>
<keyword evidence="4" id="KW-0963">Cytoplasm</keyword>
<proteinExistence type="inferred from homology"/>
<dbReference type="STRING" id="37003.ENSKMAP00000017498"/>
<evidence type="ECO:0000256" key="3">
    <source>
        <dbReference type="ARBA" id="ARBA00010362"/>
    </source>
</evidence>
<dbReference type="GeneTree" id="ENSGT00940000171378"/>
<protein>
    <recommendedName>
        <fullName evidence="9">U5 small nuclear ribonucleoprotein TSSC4</fullName>
    </recommendedName>
</protein>
<feature type="region of interest" description="Disordered" evidence="11">
    <location>
        <begin position="9"/>
        <end position="80"/>
    </location>
</feature>
<feature type="compositionally biased region" description="Polar residues" evidence="11">
    <location>
        <begin position="9"/>
        <end position="30"/>
    </location>
</feature>
<evidence type="ECO:0000256" key="9">
    <source>
        <dbReference type="ARBA" id="ARBA00035304"/>
    </source>
</evidence>
<evidence type="ECO:0000313" key="12">
    <source>
        <dbReference type="Ensembl" id="ENSKMAP00000017498.1"/>
    </source>
</evidence>
<keyword evidence="6" id="KW-0747">Spliceosome</keyword>
<dbReference type="Pfam" id="PF15264">
    <property type="entry name" value="TSSC4"/>
    <property type="match status" value="1"/>
</dbReference>
<dbReference type="PANTHER" id="PTHR13445">
    <property type="entry name" value="TUMOR SUPPRESSING SUBTRANSFERABLE CANDIDATE 4 TSSC4"/>
    <property type="match status" value="1"/>
</dbReference>
<accession>A0A3Q3AL45</accession>
<keyword evidence="5" id="KW-0507">mRNA processing</keyword>
<keyword evidence="7" id="KW-0508">mRNA splicing</keyword>
<evidence type="ECO:0000256" key="7">
    <source>
        <dbReference type="ARBA" id="ARBA00023187"/>
    </source>
</evidence>
<sequence>MMCSLRLNVSSWSQSFRPSTIDTLSSSESESAQRVEDSVELSASDESEPEEQPSSAPFDPDLDDSDDDGEAEACAPAAAPTAQSTFTLSGGNLAFSYRSRNIFDCLDSVERQTASSLNQGSAADSRKTSHPPPTCPTPPPPKKRGVPDYLVHPERWTHYSLEDVAESSDQDNRRTAHQFLSSLRQEAKIDPPCDIKQRMIFSKPKRPPKEQVAAQESPDLQGKEKELQLSHLEEEEEGREKKETGEQTMEKKEQVEKKEEEDVSGAAGPAEEKKAESSCLSFSSFRKTKMKNYRRSTEQEDE</sequence>
<keyword evidence="8" id="KW-0539">Nucleus</keyword>
<feature type="compositionally biased region" description="Basic and acidic residues" evidence="11">
    <location>
        <begin position="151"/>
        <end position="161"/>
    </location>
</feature>
<reference evidence="12" key="2">
    <citation type="submission" date="2025-09" db="UniProtKB">
        <authorList>
            <consortium name="Ensembl"/>
        </authorList>
    </citation>
    <scope>IDENTIFICATION</scope>
</reference>
<feature type="compositionally biased region" description="Acidic residues" evidence="11">
    <location>
        <begin position="60"/>
        <end position="71"/>
    </location>
</feature>
<dbReference type="InterPro" id="IPR029338">
    <property type="entry name" value="TSSC4"/>
</dbReference>
<dbReference type="GO" id="GO:0005681">
    <property type="term" value="C:spliceosomal complex"/>
    <property type="evidence" value="ECO:0007669"/>
    <property type="project" value="UniProtKB-KW"/>
</dbReference>
<comment type="subcellular location">
    <subcellularLocation>
        <location evidence="2">Cytoplasm</location>
    </subcellularLocation>
    <subcellularLocation>
        <location evidence="1">Nucleus</location>
    </subcellularLocation>
</comment>
<reference evidence="12" key="1">
    <citation type="submission" date="2025-08" db="UniProtKB">
        <authorList>
            <consortium name="Ensembl"/>
        </authorList>
    </citation>
    <scope>IDENTIFICATION</scope>
</reference>
<evidence type="ECO:0000256" key="10">
    <source>
        <dbReference type="ARBA" id="ARBA00045970"/>
    </source>
</evidence>
<name>A0A3Q3AL45_KRYMA</name>
<keyword evidence="13" id="KW-1185">Reference proteome</keyword>
<dbReference type="GO" id="GO:0008380">
    <property type="term" value="P:RNA splicing"/>
    <property type="evidence" value="ECO:0007669"/>
    <property type="project" value="UniProtKB-KW"/>
</dbReference>